<dbReference type="AlphaFoldDB" id="A0A6N8J5E5"/>
<dbReference type="OrthoDB" id="793934at2"/>
<protein>
    <submittedName>
        <fullName evidence="1">Uncharacterized protein</fullName>
    </submittedName>
</protein>
<organism evidence="1 2">
    <name type="scientific">Chitinophaga oryziterrae</name>
    <dbReference type="NCBI Taxonomy" id="1031224"/>
    <lineage>
        <taxon>Bacteria</taxon>
        <taxon>Pseudomonadati</taxon>
        <taxon>Bacteroidota</taxon>
        <taxon>Chitinophagia</taxon>
        <taxon>Chitinophagales</taxon>
        <taxon>Chitinophagaceae</taxon>
        <taxon>Chitinophaga</taxon>
    </lineage>
</organism>
<sequence length="166" mass="19210">MRVIRLLYRKIIDASSQSAWEKLVFNDSYTEFIMQAQLYNQEKKYITFGELIAYVPNAEKLHFLVSGSVVGYLKQLNRKVPDILNNSGKLFLPFSNYKFEIINSDIKDKSKHQVAVNFMSEPLTWYDTIGNQLLVALDTTPVNDEILTEQFAMQPFLSICSLKEIK</sequence>
<evidence type="ECO:0000313" key="1">
    <source>
        <dbReference type="EMBL" id="MVT39496.1"/>
    </source>
</evidence>
<dbReference type="Proteomes" id="UP000468388">
    <property type="component" value="Unassembled WGS sequence"/>
</dbReference>
<reference evidence="1 2" key="1">
    <citation type="submission" date="2019-12" db="EMBL/GenBank/DDBJ databases">
        <title>The draft genomic sequence of strain Chitinophaga oryziterrae JCM 16595.</title>
        <authorList>
            <person name="Zhang X."/>
        </authorList>
    </citation>
    <scope>NUCLEOTIDE SEQUENCE [LARGE SCALE GENOMIC DNA]</scope>
    <source>
        <strain evidence="1 2">JCM 16595</strain>
    </source>
</reference>
<gene>
    <name evidence="1" type="ORF">GO495_02755</name>
</gene>
<dbReference type="RefSeq" id="WP_157298170.1">
    <property type="nucleotide sequence ID" value="NZ_BAAAZB010000005.1"/>
</dbReference>
<accession>A0A6N8J5E5</accession>
<comment type="caution">
    <text evidence="1">The sequence shown here is derived from an EMBL/GenBank/DDBJ whole genome shotgun (WGS) entry which is preliminary data.</text>
</comment>
<name>A0A6N8J5E5_9BACT</name>
<keyword evidence="2" id="KW-1185">Reference proteome</keyword>
<evidence type="ECO:0000313" key="2">
    <source>
        <dbReference type="Proteomes" id="UP000468388"/>
    </source>
</evidence>
<dbReference type="EMBL" id="WRXO01000001">
    <property type="protein sequence ID" value="MVT39496.1"/>
    <property type="molecule type" value="Genomic_DNA"/>
</dbReference>
<proteinExistence type="predicted"/>